<comment type="subcellular location">
    <subcellularLocation>
        <location evidence="1 7">Cell membrane</location>
        <topology evidence="1 7">Multi-pass membrane protein</topology>
    </subcellularLocation>
</comment>
<keyword evidence="7" id="KW-0653">Protein transport</keyword>
<keyword evidence="9" id="KW-1185">Reference proteome</keyword>
<feature type="transmembrane region" description="Helical" evidence="7">
    <location>
        <begin position="39"/>
        <end position="59"/>
    </location>
</feature>
<dbReference type="GO" id="GO:0044780">
    <property type="term" value="P:bacterial-type flagellum assembly"/>
    <property type="evidence" value="ECO:0007669"/>
    <property type="project" value="InterPro"/>
</dbReference>
<dbReference type="InterPro" id="IPR001712">
    <property type="entry name" value="T3SS_FHIPEP"/>
</dbReference>
<evidence type="ECO:0000256" key="2">
    <source>
        <dbReference type="ARBA" id="ARBA00008835"/>
    </source>
</evidence>
<dbReference type="PANTHER" id="PTHR30161">
    <property type="entry name" value="FLAGELLAR EXPORT PROTEIN, MEMBRANE FLHA SUBUNIT-RELATED"/>
    <property type="match status" value="1"/>
</dbReference>
<evidence type="ECO:0000256" key="7">
    <source>
        <dbReference type="RuleBase" id="RU364093"/>
    </source>
</evidence>
<reference evidence="8 9" key="1">
    <citation type="submission" date="2018-03" db="EMBL/GenBank/DDBJ databases">
        <title>Comparative genomics illustrates the genes involved in a hyperalkaliphilic mechanisms of Serpentinomonas isolated from highly-alkaline calcium-rich serpentinized springs.</title>
        <authorList>
            <person name="Suzuki S."/>
            <person name="Ishii S."/>
            <person name="Walworth N."/>
            <person name="Bird L."/>
            <person name="Kuenen J.G."/>
            <person name="Nealson K.H."/>
        </authorList>
    </citation>
    <scope>NUCLEOTIDE SEQUENCE [LARGE SCALE GENOMIC DNA]</scope>
    <source>
        <strain evidence="8 9">83</strain>
    </source>
</reference>
<name>A0A2S9KD95_9BURK</name>
<dbReference type="Proteomes" id="UP000238326">
    <property type="component" value="Unassembled WGS sequence"/>
</dbReference>
<evidence type="ECO:0000313" key="9">
    <source>
        <dbReference type="Proteomes" id="UP000238326"/>
    </source>
</evidence>
<feature type="transmembrane region" description="Helical" evidence="7">
    <location>
        <begin position="202"/>
        <end position="224"/>
    </location>
</feature>
<comment type="caution">
    <text evidence="8">The sequence shown here is derived from an EMBL/GenBank/DDBJ whole genome shotgun (WGS) entry which is preliminary data.</text>
</comment>
<dbReference type="OrthoDB" id="9759185at2"/>
<dbReference type="InterPro" id="IPR025505">
    <property type="entry name" value="FHIPEP_CS"/>
</dbReference>
<comment type="function">
    <text evidence="7">Required for formation of the rod structure of the flagellar apparatus. Together with FliI and FliH, may constitute the export apparatus of flagellin.</text>
</comment>
<dbReference type="RefSeq" id="WP_105729997.1">
    <property type="nucleotide sequence ID" value="NZ_DAIPCI010000007.1"/>
</dbReference>
<dbReference type="InterPro" id="IPR042196">
    <property type="entry name" value="FHIPEP_4"/>
</dbReference>
<dbReference type="AlphaFoldDB" id="A0A2S9KD95"/>
<dbReference type="NCBIfam" id="TIGR01398">
    <property type="entry name" value="FlhA"/>
    <property type="match status" value="1"/>
</dbReference>
<dbReference type="PRINTS" id="PR00949">
    <property type="entry name" value="TYPE3IMAPROT"/>
</dbReference>
<keyword evidence="7" id="KW-0813">Transport</keyword>
<feature type="transmembrane region" description="Helical" evidence="7">
    <location>
        <begin position="110"/>
        <end position="133"/>
    </location>
</feature>
<comment type="similarity">
    <text evidence="2 7">Belongs to the FHIPEP (flagella/HR/invasion proteins export pore) family.</text>
</comment>
<sequence length="689" mass="73843">MNWKLILGRMNGKALAAPMLVVMMLALMILPVSSFILDIFFSFNIALSIMVLLTALYTVRPLDFMAFPAVLLITTMLRLSLNVASTRVVLTNGHTGPDAAGKVIEAFGHFLIGGNYLIGVVVFVILTVINFVVVTKGAGRIAEVGARFALDAMPGKQMAIDADLNAGLIGEAEARKRRTEVSQEAEFYGAMDGASKYVRGDAVAGIVVTVVNMIGGLLVGMLQHDLPFDRAVETYTLLAIGDGLVAQIPSLIISVAAGAVVSRVANDQDVGSQMINQLFMKPQVLYITAAIIGSMGLIPGMPHLAFGLLALLIGGCAYYVPQLLARERKAEEPAPAPLPAPETEEASWQDVSPIQALGLEVGYRLISLVNSSQDGELLRRIKGIRKKFAQEVGFLPPPVHIRDNLELPPSGYRITLKGVEIGSGESHPGQFMAINPGMVSGPLPGQPVTDPAFGLPAVWIDANMRDQAQSMGYTVVDAGTVVATHLNHLLAQHAAELLGRQELQALIDHLGKESPKLLEDLVPKLLPLSTLQKVLQNLLAEGVHIRDMQTIVETLIEQAAMSLDAYSLTAAVRVALGRAIVQEIVPGQQELPVMTLDHRLERLLLQALQTGGAEGGGIEPGLAETLVNQTVQASQLQEQMGYTPVLLVPAPLRAMLARFLRRTLPQLKVLSHAELPDSRTIKVTHLVGA</sequence>
<dbReference type="Gene3D" id="1.10.8.540">
    <property type="entry name" value="FHIPEP family, domain 3"/>
    <property type="match status" value="1"/>
</dbReference>
<gene>
    <name evidence="7 8" type="primary">flhA</name>
    <name evidence="8" type="ORF">C6P61_11090</name>
</gene>
<dbReference type="InterPro" id="IPR006301">
    <property type="entry name" value="FlhA"/>
</dbReference>
<dbReference type="InterPro" id="IPR042194">
    <property type="entry name" value="FHIPEP_1"/>
</dbReference>
<evidence type="ECO:0000256" key="6">
    <source>
        <dbReference type="ARBA" id="ARBA00023136"/>
    </source>
</evidence>
<feature type="transmembrane region" description="Helical" evidence="7">
    <location>
        <begin position="278"/>
        <end position="298"/>
    </location>
</feature>
<protein>
    <recommendedName>
        <fullName evidence="7">Flagellar biosynthesis protein FlhA</fullName>
    </recommendedName>
</protein>
<comment type="caution">
    <text evidence="7">Lacks conserved residue(s) required for the propagation of feature annotation.</text>
</comment>
<evidence type="ECO:0000256" key="4">
    <source>
        <dbReference type="ARBA" id="ARBA00022692"/>
    </source>
</evidence>
<keyword evidence="8" id="KW-0282">Flagellum</keyword>
<evidence type="ECO:0000256" key="1">
    <source>
        <dbReference type="ARBA" id="ARBA00004651"/>
    </source>
</evidence>
<keyword evidence="4 7" id="KW-0812">Transmembrane</keyword>
<proteinExistence type="inferred from homology"/>
<dbReference type="Gene3D" id="3.40.30.60">
    <property type="entry name" value="FHIPEP family, domain 1"/>
    <property type="match status" value="1"/>
</dbReference>
<keyword evidence="8" id="KW-0966">Cell projection</keyword>
<evidence type="ECO:0000256" key="5">
    <source>
        <dbReference type="ARBA" id="ARBA00022989"/>
    </source>
</evidence>
<keyword evidence="8" id="KW-0969">Cilium</keyword>
<dbReference type="EMBL" id="PVLR01000030">
    <property type="protein sequence ID" value="PRD68429.1"/>
    <property type="molecule type" value="Genomic_DNA"/>
</dbReference>
<organism evidence="8 9">
    <name type="scientific">Malikia spinosa</name>
    <dbReference type="NCBI Taxonomy" id="86180"/>
    <lineage>
        <taxon>Bacteria</taxon>
        <taxon>Pseudomonadati</taxon>
        <taxon>Pseudomonadota</taxon>
        <taxon>Betaproteobacteria</taxon>
        <taxon>Burkholderiales</taxon>
        <taxon>Comamonadaceae</taxon>
        <taxon>Malikia</taxon>
    </lineage>
</organism>
<dbReference type="PIRSF" id="PIRSF005419">
    <property type="entry name" value="FlhA"/>
    <property type="match status" value="1"/>
</dbReference>
<dbReference type="GO" id="GO:0005886">
    <property type="term" value="C:plasma membrane"/>
    <property type="evidence" value="ECO:0007669"/>
    <property type="project" value="UniProtKB-SubCell"/>
</dbReference>
<dbReference type="GO" id="GO:0009306">
    <property type="term" value="P:protein secretion"/>
    <property type="evidence" value="ECO:0007669"/>
    <property type="project" value="InterPro"/>
</dbReference>
<evidence type="ECO:0000313" key="8">
    <source>
        <dbReference type="EMBL" id="PRD68429.1"/>
    </source>
</evidence>
<evidence type="ECO:0000256" key="3">
    <source>
        <dbReference type="ARBA" id="ARBA00022475"/>
    </source>
</evidence>
<dbReference type="PANTHER" id="PTHR30161:SF1">
    <property type="entry name" value="FLAGELLAR BIOSYNTHESIS PROTEIN FLHA-RELATED"/>
    <property type="match status" value="1"/>
</dbReference>
<dbReference type="Gene3D" id="3.40.50.12790">
    <property type="entry name" value="FHIPEP family, domain 4"/>
    <property type="match status" value="1"/>
</dbReference>
<keyword evidence="7" id="KW-1006">Bacterial flagellum protein export</keyword>
<dbReference type="Pfam" id="PF00771">
    <property type="entry name" value="FHIPEP"/>
    <property type="match status" value="1"/>
</dbReference>
<dbReference type="PROSITE" id="PS00994">
    <property type="entry name" value="FHIPEP"/>
    <property type="match status" value="1"/>
</dbReference>
<keyword evidence="6 7" id="KW-0472">Membrane</keyword>
<keyword evidence="7" id="KW-1005">Bacterial flagellum biogenesis</keyword>
<feature type="transmembrane region" description="Helical" evidence="7">
    <location>
        <begin position="244"/>
        <end position="266"/>
    </location>
</feature>
<accession>A0A2S9KD95</accession>
<feature type="transmembrane region" description="Helical" evidence="7">
    <location>
        <begin position="12"/>
        <end position="33"/>
    </location>
</feature>
<keyword evidence="3 7" id="KW-1003">Cell membrane</keyword>
<dbReference type="InterPro" id="IPR042193">
    <property type="entry name" value="FHIPEP_3"/>
</dbReference>
<keyword evidence="5 7" id="KW-1133">Transmembrane helix</keyword>